<proteinExistence type="predicted"/>
<keyword evidence="1" id="KW-0175">Coiled coil</keyword>
<evidence type="ECO:0000313" key="2">
    <source>
        <dbReference type="EMBL" id="MFC3457763.1"/>
    </source>
</evidence>
<feature type="coiled-coil region" evidence="1">
    <location>
        <begin position="196"/>
        <end position="255"/>
    </location>
</feature>
<keyword evidence="3" id="KW-1185">Reference proteome</keyword>
<sequence>MMLERLRAWWRPSSATKGGNGEPDPARVARMVDGIVALSPHLRMARRYEARLAPAVAAALCYMGDIAAAIPPAREASAAAWSVDPYIHAFFTGPDAVAPALSRSRDLRAFFEQNPGLQEAWAVLGMAMQEKHVLGAALEGETMRRDVVRETISFSDHQVRICGRSEPELREEVVRRLVMQLGLQGMARYAAEQNRRGLLERERALLRTRLQLLEREGVGMHAMLGADDETGADELARLQQSIAENEESLAQLGLRSEALDRELAEVCAVLADPAAHLYVNTRRCVLNKMNVVLEPGSAEAGDEVVFQVAQVPTVPPRARAFTLVRFARADLGSPQGMLDEAARMLG</sequence>
<organism evidence="2 3">
    <name type="scientific">Massilia haematophila</name>
    <dbReference type="NCBI Taxonomy" id="457923"/>
    <lineage>
        <taxon>Bacteria</taxon>
        <taxon>Pseudomonadati</taxon>
        <taxon>Pseudomonadota</taxon>
        <taxon>Betaproteobacteria</taxon>
        <taxon>Burkholderiales</taxon>
        <taxon>Oxalobacteraceae</taxon>
        <taxon>Telluria group</taxon>
        <taxon>Massilia</taxon>
    </lineage>
</organism>
<gene>
    <name evidence="2" type="ORF">ACFOPH_05835</name>
</gene>
<dbReference type="RefSeq" id="WP_379734113.1">
    <property type="nucleotide sequence ID" value="NZ_JBHRVV010000001.1"/>
</dbReference>
<comment type="caution">
    <text evidence="2">The sequence shown here is derived from an EMBL/GenBank/DDBJ whole genome shotgun (WGS) entry which is preliminary data.</text>
</comment>
<evidence type="ECO:0000256" key="1">
    <source>
        <dbReference type="SAM" id="Coils"/>
    </source>
</evidence>
<name>A0ABV7PF17_9BURK</name>
<protein>
    <submittedName>
        <fullName evidence="2">Uncharacterized protein</fullName>
    </submittedName>
</protein>
<dbReference type="Proteomes" id="UP001595665">
    <property type="component" value="Unassembled WGS sequence"/>
</dbReference>
<dbReference type="EMBL" id="JBHRVV010000001">
    <property type="protein sequence ID" value="MFC3457763.1"/>
    <property type="molecule type" value="Genomic_DNA"/>
</dbReference>
<evidence type="ECO:0000313" key="3">
    <source>
        <dbReference type="Proteomes" id="UP001595665"/>
    </source>
</evidence>
<accession>A0ABV7PF17</accession>
<reference evidence="3" key="1">
    <citation type="journal article" date="2019" name="Int. J. Syst. Evol. Microbiol.">
        <title>The Global Catalogue of Microorganisms (GCM) 10K type strain sequencing project: providing services to taxonomists for standard genome sequencing and annotation.</title>
        <authorList>
            <consortium name="The Broad Institute Genomics Platform"/>
            <consortium name="The Broad Institute Genome Sequencing Center for Infectious Disease"/>
            <person name="Wu L."/>
            <person name="Ma J."/>
        </authorList>
    </citation>
    <scope>NUCLEOTIDE SEQUENCE [LARGE SCALE GENOMIC DNA]</scope>
    <source>
        <strain evidence="3">CCM 7480</strain>
    </source>
</reference>